<organism evidence="1 2">
    <name type="scientific">Ceraceosorus guamensis</name>
    <dbReference type="NCBI Taxonomy" id="1522189"/>
    <lineage>
        <taxon>Eukaryota</taxon>
        <taxon>Fungi</taxon>
        <taxon>Dikarya</taxon>
        <taxon>Basidiomycota</taxon>
        <taxon>Ustilaginomycotina</taxon>
        <taxon>Exobasidiomycetes</taxon>
        <taxon>Ceraceosorales</taxon>
        <taxon>Ceraceosoraceae</taxon>
        <taxon>Ceraceosorus</taxon>
    </lineage>
</organism>
<dbReference type="InParanoid" id="A0A316W6Q5"/>
<name>A0A316W6Q5_9BASI</name>
<protein>
    <recommendedName>
        <fullName evidence="3">RNI-like protein</fullName>
    </recommendedName>
</protein>
<sequence length="161" mass="17644">MAHGLFIPRIFFSGHFPPSPSHLLCRLPCASNWYTTPGCLRYFSNSLAWNARRRSRRSLAAARGSGLSGRLSRISGELGRLSGKLKVTLLPSLRSESGAGVFGLSVLTCSVVKPRRLRKLDLSGMPFGSRGWLGSVLTCKVAKPRRLRKLDLSGMPFESRG</sequence>
<dbReference type="GeneID" id="37033215"/>
<dbReference type="AlphaFoldDB" id="A0A316W6Q5"/>
<gene>
    <name evidence="1" type="ORF">IE81DRAFT_254937</name>
</gene>
<evidence type="ECO:0000313" key="2">
    <source>
        <dbReference type="Proteomes" id="UP000245783"/>
    </source>
</evidence>
<proteinExistence type="predicted"/>
<keyword evidence="2" id="KW-1185">Reference proteome</keyword>
<accession>A0A316W6Q5</accession>
<dbReference type="Proteomes" id="UP000245783">
    <property type="component" value="Unassembled WGS sequence"/>
</dbReference>
<evidence type="ECO:0008006" key="3">
    <source>
        <dbReference type="Google" id="ProtNLM"/>
    </source>
</evidence>
<evidence type="ECO:0000313" key="1">
    <source>
        <dbReference type="EMBL" id="PWN44798.1"/>
    </source>
</evidence>
<dbReference type="RefSeq" id="XP_025371958.1">
    <property type="nucleotide sequence ID" value="XM_025511345.1"/>
</dbReference>
<dbReference type="EMBL" id="KZ819359">
    <property type="protein sequence ID" value="PWN44798.1"/>
    <property type="molecule type" value="Genomic_DNA"/>
</dbReference>
<reference evidence="1 2" key="1">
    <citation type="journal article" date="2018" name="Mol. Biol. Evol.">
        <title>Broad Genomic Sampling Reveals a Smut Pathogenic Ancestry of the Fungal Clade Ustilaginomycotina.</title>
        <authorList>
            <person name="Kijpornyongpan T."/>
            <person name="Mondo S.J."/>
            <person name="Barry K."/>
            <person name="Sandor L."/>
            <person name="Lee J."/>
            <person name="Lipzen A."/>
            <person name="Pangilinan J."/>
            <person name="LaButti K."/>
            <person name="Hainaut M."/>
            <person name="Henrissat B."/>
            <person name="Grigoriev I.V."/>
            <person name="Spatafora J.W."/>
            <person name="Aime M.C."/>
        </authorList>
    </citation>
    <scope>NUCLEOTIDE SEQUENCE [LARGE SCALE GENOMIC DNA]</scope>
    <source>
        <strain evidence="1 2">MCA 4658</strain>
    </source>
</reference>